<evidence type="ECO:0000256" key="6">
    <source>
        <dbReference type="ARBA" id="ARBA00022989"/>
    </source>
</evidence>
<evidence type="ECO:0000313" key="11">
    <source>
        <dbReference type="EMBL" id="VVT49252.1"/>
    </source>
</evidence>
<keyword evidence="5" id="KW-0029">Amino-acid transport</keyword>
<evidence type="ECO:0000256" key="5">
    <source>
        <dbReference type="ARBA" id="ARBA00022970"/>
    </source>
</evidence>
<dbReference type="Pfam" id="PF01490">
    <property type="entry name" value="Aa_trans"/>
    <property type="match status" value="1"/>
</dbReference>
<accession>A0A5E8BDX5</accession>
<protein>
    <recommendedName>
        <fullName evidence="10">Amino acid transporter transmembrane domain-containing protein</fullName>
    </recommendedName>
</protein>
<organism evidence="11 12">
    <name type="scientific">Magnusiomyces paraingens</name>
    <dbReference type="NCBI Taxonomy" id="2606893"/>
    <lineage>
        <taxon>Eukaryota</taxon>
        <taxon>Fungi</taxon>
        <taxon>Dikarya</taxon>
        <taxon>Ascomycota</taxon>
        <taxon>Saccharomycotina</taxon>
        <taxon>Dipodascomycetes</taxon>
        <taxon>Dipodascales</taxon>
        <taxon>Dipodascaceae</taxon>
        <taxon>Magnusiomyces</taxon>
    </lineage>
</organism>
<dbReference type="RefSeq" id="XP_031852789.1">
    <property type="nucleotide sequence ID" value="XM_031996898.1"/>
</dbReference>
<gene>
    <name evidence="11" type="ORF">SAPINGB_P002179</name>
</gene>
<evidence type="ECO:0000313" key="12">
    <source>
        <dbReference type="Proteomes" id="UP000398389"/>
    </source>
</evidence>
<evidence type="ECO:0000256" key="8">
    <source>
        <dbReference type="SAM" id="MobiDB-lite"/>
    </source>
</evidence>
<keyword evidence="4 9" id="KW-0812">Transmembrane</keyword>
<sequence>MSDNFNDIQAHLDGPSYNSMSVPRSSGGPSSSSTDRNNSFSNRSGFRIPISSPNNASASGTGTFPRHGIPIGHSTATNINNPAINSFGHFASSYTRAQSFLTIEPLTDATRARSYFVDEEEAAGQPSHLTDQSASFVSTTAPSFFTAPGSRRQSFSARFIDADAASFINNNYNNNNNNTAIEDEDVISEYSGLLPQKPSAYLASRRASYVVPPQHGTVLLQEGEAVAPGTESEPVIVRTFEDKNGNVSTEVAGQSTVPQTIFNSINVLIGVGLLSLPLGFKYSGWLVGSILLTFAASTTYYTAYLLAKCMDTDPTLVTYADIAYAAYGPRARLLTSLLFTLELMGMGVSLVILFADSLNALFPQISKDTYKYIAFVVLTPPCFLPLRILSVSSIMGIFSTLGLIVLVFFDGIYKTQAPGSLWQPEPTHILPTNWMAVPLAIGIFMAPWGGHAVFPNIYRDMRHPQKYEGALLTIYKIVFPIDTIMGILGYVMFGSKVENEVTKSILLTKGYAPHQDLVITSLVSLIPLAKTPLNARPIVSTIDILTGLDKYPLGFDGVAGMRDTLMRVAKISVRLLVVLSFVWMAIVFPDFDRIIAFFGATLCITICINGPVAFYLKIYGDKVPKWERYFNYFLLVVYAILAIFGTIWCFIPPERFQ</sequence>
<dbReference type="PANTHER" id="PTHR22950">
    <property type="entry name" value="AMINO ACID TRANSPORTER"/>
    <property type="match status" value="1"/>
</dbReference>
<name>A0A5E8BDX5_9ASCO</name>
<proteinExistence type="inferred from homology"/>
<dbReference type="GO" id="GO:0015179">
    <property type="term" value="F:L-amino acid transmembrane transporter activity"/>
    <property type="evidence" value="ECO:0007669"/>
    <property type="project" value="TreeGrafter"/>
</dbReference>
<feature type="transmembrane region" description="Helical" evidence="9">
    <location>
        <begin position="571"/>
        <end position="588"/>
    </location>
</feature>
<keyword evidence="7 9" id="KW-0472">Membrane</keyword>
<keyword evidence="12" id="KW-1185">Reference proteome</keyword>
<feature type="transmembrane region" description="Helical" evidence="9">
    <location>
        <begin position="394"/>
        <end position="413"/>
    </location>
</feature>
<evidence type="ECO:0000256" key="3">
    <source>
        <dbReference type="ARBA" id="ARBA00022448"/>
    </source>
</evidence>
<comment type="subcellular location">
    <subcellularLocation>
        <location evidence="1">Membrane</location>
        <topology evidence="1">Multi-pass membrane protein</topology>
    </subcellularLocation>
</comment>
<keyword evidence="3" id="KW-0813">Transport</keyword>
<keyword evidence="6 9" id="KW-1133">Transmembrane helix</keyword>
<dbReference type="Proteomes" id="UP000398389">
    <property type="component" value="Unassembled WGS sequence"/>
</dbReference>
<evidence type="ECO:0000256" key="1">
    <source>
        <dbReference type="ARBA" id="ARBA00004141"/>
    </source>
</evidence>
<feature type="compositionally biased region" description="Polar residues" evidence="8">
    <location>
        <begin position="51"/>
        <end position="62"/>
    </location>
</feature>
<feature type="transmembrane region" description="Helical" evidence="9">
    <location>
        <begin position="261"/>
        <end position="278"/>
    </location>
</feature>
<dbReference type="EMBL" id="CABVLU010000002">
    <property type="protein sequence ID" value="VVT49252.1"/>
    <property type="molecule type" value="Genomic_DNA"/>
</dbReference>
<comment type="similarity">
    <text evidence="2">Belongs to the amino acid/polyamine transporter 2 family.</text>
</comment>
<evidence type="ECO:0000256" key="4">
    <source>
        <dbReference type="ARBA" id="ARBA00022692"/>
    </source>
</evidence>
<feature type="transmembrane region" description="Helical" evidence="9">
    <location>
        <begin position="474"/>
        <end position="493"/>
    </location>
</feature>
<evidence type="ECO:0000256" key="9">
    <source>
        <dbReference type="SAM" id="Phobius"/>
    </source>
</evidence>
<dbReference type="PANTHER" id="PTHR22950:SF692">
    <property type="entry name" value="TRANSMEMBRANE AMINO ACID TRANSPORTER FAMILY PROTEIN"/>
    <property type="match status" value="1"/>
</dbReference>
<feature type="transmembrane region" description="Helical" evidence="9">
    <location>
        <begin position="337"/>
        <end position="358"/>
    </location>
</feature>
<dbReference type="InterPro" id="IPR013057">
    <property type="entry name" value="AA_transpt_TM"/>
</dbReference>
<feature type="region of interest" description="Disordered" evidence="8">
    <location>
        <begin position="1"/>
        <end position="70"/>
    </location>
</feature>
<dbReference type="GO" id="GO:0005774">
    <property type="term" value="C:vacuolar membrane"/>
    <property type="evidence" value="ECO:0007669"/>
    <property type="project" value="TreeGrafter"/>
</dbReference>
<feature type="compositionally biased region" description="Low complexity" evidence="8">
    <location>
        <begin position="19"/>
        <end position="44"/>
    </location>
</feature>
<feature type="transmembrane region" description="Helical" evidence="9">
    <location>
        <begin position="285"/>
        <end position="307"/>
    </location>
</feature>
<evidence type="ECO:0000259" key="10">
    <source>
        <dbReference type="Pfam" id="PF01490"/>
    </source>
</evidence>
<feature type="transmembrane region" description="Helical" evidence="9">
    <location>
        <begin position="434"/>
        <end position="454"/>
    </location>
</feature>
<dbReference type="GeneID" id="43580998"/>
<dbReference type="OrthoDB" id="655540at2759"/>
<feature type="transmembrane region" description="Helical" evidence="9">
    <location>
        <begin position="629"/>
        <end position="651"/>
    </location>
</feature>
<reference evidence="11 12" key="1">
    <citation type="submission" date="2019-09" db="EMBL/GenBank/DDBJ databases">
        <authorList>
            <person name="Brejova B."/>
        </authorList>
    </citation>
    <scope>NUCLEOTIDE SEQUENCE [LARGE SCALE GENOMIC DNA]</scope>
</reference>
<dbReference type="AlphaFoldDB" id="A0A5E8BDX5"/>
<feature type="domain" description="Amino acid transporter transmembrane" evidence="10">
    <location>
        <begin position="254"/>
        <end position="647"/>
    </location>
</feature>
<feature type="transmembrane region" description="Helical" evidence="9">
    <location>
        <begin position="594"/>
        <end position="617"/>
    </location>
</feature>
<evidence type="ECO:0000256" key="7">
    <source>
        <dbReference type="ARBA" id="ARBA00023136"/>
    </source>
</evidence>
<evidence type="ECO:0000256" key="2">
    <source>
        <dbReference type="ARBA" id="ARBA00008066"/>
    </source>
</evidence>